<keyword evidence="2" id="KW-1015">Disulfide bond</keyword>
<dbReference type="OMA" id="CIRISEC"/>
<gene>
    <name evidence="5" type="primary">LOC121395788</name>
</gene>
<name>A0A1L8FPR1_XENLA</name>
<dbReference type="PANTHER" id="PTHR23259:SF82">
    <property type="entry name" value="SERINE PROTEASE INHIBITOR 1 PROTEIN"/>
    <property type="match status" value="1"/>
</dbReference>
<reference evidence="5" key="1">
    <citation type="submission" date="2025-08" db="UniProtKB">
        <authorList>
            <consortium name="RefSeq"/>
        </authorList>
    </citation>
    <scope>IDENTIFICATION</scope>
    <source>
        <strain evidence="5">J_2021</strain>
        <tissue evidence="5">Erythrocytes</tissue>
    </source>
</reference>
<protein>
    <submittedName>
        <fullName evidence="5">von Willebrand factor-like</fullName>
    </submittedName>
</protein>
<feature type="domain" description="TIL" evidence="3">
    <location>
        <begin position="35"/>
        <end position="92"/>
    </location>
</feature>
<evidence type="ECO:0000313" key="4">
    <source>
        <dbReference type="Proteomes" id="UP000186698"/>
    </source>
</evidence>
<organism evidence="4 5">
    <name type="scientific">Xenopus laevis</name>
    <name type="common">African clawed frog</name>
    <dbReference type="NCBI Taxonomy" id="8355"/>
    <lineage>
        <taxon>Eukaryota</taxon>
        <taxon>Metazoa</taxon>
        <taxon>Chordata</taxon>
        <taxon>Craniata</taxon>
        <taxon>Vertebrata</taxon>
        <taxon>Euteleostomi</taxon>
        <taxon>Amphibia</taxon>
        <taxon>Batrachia</taxon>
        <taxon>Anura</taxon>
        <taxon>Pipoidea</taxon>
        <taxon>Pipidae</taxon>
        <taxon>Xenopodinae</taxon>
        <taxon>Xenopus</taxon>
        <taxon>Xenopus</taxon>
    </lineage>
</organism>
<sequence>MMGTWQMSSSLSLLVMVMLFGVFVQSQPKVTRNPCPSNMIYGCVRTCYGNCDSLNSTIDVCNKMCKIGCDCKEGFVFKGSNDSKTCVRVSACKVSCPKLMKFIPCYKELRKTCNTMNKPSVHLNTCTPRCVCNKGYILSNERIPRCIKISECPKKPVN</sequence>
<feature type="domain" description="TIL" evidence="3">
    <location>
        <begin position="96"/>
        <end position="152"/>
    </location>
</feature>
<dbReference type="InterPro" id="IPR036084">
    <property type="entry name" value="Ser_inhib-like_sf"/>
</dbReference>
<accession>A0A1L8FPR1</accession>
<evidence type="ECO:0000259" key="3">
    <source>
        <dbReference type="Pfam" id="PF01826"/>
    </source>
</evidence>
<dbReference type="OrthoDB" id="9907414at2759"/>
<dbReference type="InterPro" id="IPR002919">
    <property type="entry name" value="TIL_dom"/>
</dbReference>
<dbReference type="Proteomes" id="UP000186698">
    <property type="component" value="Chromosome 7L"/>
</dbReference>
<keyword evidence="1" id="KW-0646">Protease inhibitor</keyword>
<dbReference type="GO" id="GO:0030414">
    <property type="term" value="F:peptidase inhibitor activity"/>
    <property type="evidence" value="ECO:0007669"/>
    <property type="project" value="UniProtKB-KW"/>
</dbReference>
<evidence type="ECO:0000313" key="5">
    <source>
        <dbReference type="RefSeq" id="XP_041426006.1"/>
    </source>
</evidence>
<dbReference type="PANTHER" id="PTHR23259">
    <property type="entry name" value="RIDDLE"/>
    <property type="match status" value="1"/>
</dbReference>
<dbReference type="GeneID" id="121395788"/>
<dbReference type="SUPFAM" id="SSF57567">
    <property type="entry name" value="Serine protease inhibitors"/>
    <property type="match status" value="2"/>
</dbReference>
<evidence type="ECO:0000256" key="1">
    <source>
        <dbReference type="ARBA" id="ARBA00022690"/>
    </source>
</evidence>
<dbReference type="Gene3D" id="2.10.25.10">
    <property type="entry name" value="Laminin"/>
    <property type="match status" value="2"/>
</dbReference>
<dbReference type="PaxDb" id="8355-A0A1L8FPR1"/>
<dbReference type="KEGG" id="xla:121395788"/>
<dbReference type="RefSeq" id="XP_041426006.1">
    <property type="nucleotide sequence ID" value="XM_041570072.1"/>
</dbReference>
<dbReference type="AlphaFoldDB" id="A0A1L8FPR1"/>
<evidence type="ECO:0000256" key="2">
    <source>
        <dbReference type="ARBA" id="ARBA00023157"/>
    </source>
</evidence>
<dbReference type="CDD" id="cd19941">
    <property type="entry name" value="TIL"/>
    <property type="match status" value="2"/>
</dbReference>
<dbReference type="Pfam" id="PF01826">
    <property type="entry name" value="TIL"/>
    <property type="match status" value="2"/>
</dbReference>
<proteinExistence type="predicted"/>
<dbReference type="InterPro" id="IPR051368">
    <property type="entry name" value="SerProtInhib-TIL_Domain"/>
</dbReference>
<keyword evidence="4" id="KW-1185">Reference proteome</keyword>